<feature type="transmembrane region" description="Helical" evidence="1">
    <location>
        <begin position="84"/>
        <end position="104"/>
    </location>
</feature>
<reference evidence="2" key="1">
    <citation type="submission" date="2018-06" db="EMBL/GenBank/DDBJ databases">
        <authorList>
            <person name="Zhirakovskaya E."/>
        </authorList>
    </citation>
    <scope>NUCLEOTIDE SEQUENCE</scope>
</reference>
<dbReference type="EMBL" id="UOFO01000084">
    <property type="protein sequence ID" value="VAW85995.1"/>
    <property type="molecule type" value="Genomic_DNA"/>
</dbReference>
<evidence type="ECO:0000256" key="1">
    <source>
        <dbReference type="SAM" id="Phobius"/>
    </source>
</evidence>
<accession>A0A3B0YY51</accession>
<keyword evidence="1" id="KW-0472">Membrane</keyword>
<protein>
    <submittedName>
        <fullName evidence="2">Uncharacterized protein</fullName>
    </submittedName>
</protein>
<sequence>MFSTYSGRISDWATTRLEGYSDIVIAAATEKDMLFGIDMSIEGLRSQKYSQGIFAFLILSLIFFAFIIYMYMPKDGSLKLGEKIMFGALIAGLFIAVGMGYLQLIDGYLL</sequence>
<name>A0A3B0YY51_9ZZZZ</name>
<organism evidence="2">
    <name type="scientific">hydrothermal vent metagenome</name>
    <dbReference type="NCBI Taxonomy" id="652676"/>
    <lineage>
        <taxon>unclassified sequences</taxon>
        <taxon>metagenomes</taxon>
        <taxon>ecological metagenomes</taxon>
    </lineage>
</organism>
<keyword evidence="1" id="KW-1133">Transmembrane helix</keyword>
<dbReference type="AlphaFoldDB" id="A0A3B0YY51"/>
<evidence type="ECO:0000313" key="2">
    <source>
        <dbReference type="EMBL" id="VAW85995.1"/>
    </source>
</evidence>
<gene>
    <name evidence="2" type="ORF">MNBD_GAMMA16-69</name>
</gene>
<feature type="transmembrane region" description="Helical" evidence="1">
    <location>
        <begin position="53"/>
        <end position="72"/>
    </location>
</feature>
<proteinExistence type="predicted"/>
<keyword evidence="1" id="KW-0812">Transmembrane</keyword>